<evidence type="ECO:0000259" key="17">
    <source>
        <dbReference type="PROSITE" id="PS51194"/>
    </source>
</evidence>
<dbReference type="SUPFAM" id="SSF52540">
    <property type="entry name" value="P-loop containing nucleoside triphosphate hydrolases"/>
    <property type="match status" value="2"/>
</dbReference>
<keyword evidence="8" id="KW-0347">Helicase</keyword>
<feature type="compositionally biased region" description="Basic and acidic residues" evidence="14">
    <location>
        <begin position="355"/>
        <end position="367"/>
    </location>
</feature>
<keyword evidence="6 13" id="KW-0863">Zinc-finger</keyword>
<dbReference type="GO" id="GO:0008270">
    <property type="term" value="F:zinc ion binding"/>
    <property type="evidence" value="ECO:0007669"/>
    <property type="project" value="UniProtKB-KW"/>
</dbReference>
<dbReference type="Pfam" id="PF24975">
    <property type="entry name" value="UBA_Rad5"/>
    <property type="match status" value="1"/>
</dbReference>
<comment type="subcellular location">
    <subcellularLocation>
        <location evidence="1">Nucleus</location>
    </subcellularLocation>
</comment>
<evidence type="ECO:0000256" key="2">
    <source>
        <dbReference type="ARBA" id="ARBA00007025"/>
    </source>
</evidence>
<evidence type="ECO:0000256" key="14">
    <source>
        <dbReference type="SAM" id="MobiDB-lite"/>
    </source>
</evidence>
<dbReference type="InterPro" id="IPR000330">
    <property type="entry name" value="SNF2_N"/>
</dbReference>
<dbReference type="GO" id="GO:0005524">
    <property type="term" value="F:ATP binding"/>
    <property type="evidence" value="ECO:0007669"/>
    <property type="project" value="UniProtKB-KW"/>
</dbReference>
<feature type="domain" description="RING-type" evidence="15">
    <location>
        <begin position="885"/>
        <end position="930"/>
    </location>
</feature>
<accession>A0A2C5Y6J6</accession>
<feature type="domain" description="Helicase C-terminal" evidence="17">
    <location>
        <begin position="974"/>
        <end position="1115"/>
    </location>
</feature>
<evidence type="ECO:0000259" key="16">
    <source>
        <dbReference type="PROSITE" id="PS51192"/>
    </source>
</evidence>
<dbReference type="PROSITE" id="PS50089">
    <property type="entry name" value="ZF_RING_2"/>
    <property type="match status" value="1"/>
</dbReference>
<evidence type="ECO:0000256" key="1">
    <source>
        <dbReference type="ARBA" id="ARBA00004123"/>
    </source>
</evidence>
<feature type="domain" description="Helicase ATP-binding" evidence="16">
    <location>
        <begin position="491"/>
        <end position="702"/>
    </location>
</feature>
<dbReference type="GO" id="GO:0016818">
    <property type="term" value="F:hydrolase activity, acting on acid anhydrides, in phosphorus-containing anhydrides"/>
    <property type="evidence" value="ECO:0007669"/>
    <property type="project" value="InterPro"/>
</dbReference>
<evidence type="ECO:0000256" key="4">
    <source>
        <dbReference type="ARBA" id="ARBA00022741"/>
    </source>
</evidence>
<dbReference type="GO" id="GO:0004386">
    <property type="term" value="F:helicase activity"/>
    <property type="evidence" value="ECO:0007669"/>
    <property type="project" value="UniProtKB-KW"/>
</dbReference>
<dbReference type="Pfam" id="PF00271">
    <property type="entry name" value="Helicase_C"/>
    <property type="match status" value="1"/>
</dbReference>
<feature type="compositionally biased region" description="Polar residues" evidence="14">
    <location>
        <begin position="369"/>
        <end position="383"/>
    </location>
</feature>
<dbReference type="GO" id="GO:0005634">
    <property type="term" value="C:nucleus"/>
    <property type="evidence" value="ECO:0007669"/>
    <property type="project" value="UniProtKB-SubCell"/>
</dbReference>
<protein>
    <recommendedName>
        <fullName evidence="20">DNA repair protein RAD5</fullName>
    </recommendedName>
</protein>
<dbReference type="GO" id="GO:0008094">
    <property type="term" value="F:ATP-dependent activity, acting on DNA"/>
    <property type="evidence" value="ECO:0007669"/>
    <property type="project" value="TreeGrafter"/>
</dbReference>
<feature type="compositionally biased region" description="Basic and acidic residues" evidence="14">
    <location>
        <begin position="35"/>
        <end position="52"/>
    </location>
</feature>
<organism evidence="18 19">
    <name type="scientific">Ophiocordyceps australis</name>
    <dbReference type="NCBI Taxonomy" id="1399860"/>
    <lineage>
        <taxon>Eukaryota</taxon>
        <taxon>Fungi</taxon>
        <taxon>Dikarya</taxon>
        <taxon>Ascomycota</taxon>
        <taxon>Pezizomycotina</taxon>
        <taxon>Sordariomycetes</taxon>
        <taxon>Hypocreomycetidae</taxon>
        <taxon>Hypocreales</taxon>
        <taxon>Ophiocordycipitaceae</taxon>
        <taxon>Ophiocordyceps</taxon>
    </lineage>
</organism>
<dbReference type="InterPro" id="IPR038718">
    <property type="entry name" value="SNF2-like_sf"/>
</dbReference>
<sequence>MENNSLQAPPSKRPRFFKDEPKESLYSEPSSKSCPSREKQALKDEDAPREVLTEIAENGSLPDRSSGMLPEAESPHVKNDESAVAFNQEMFESFVGDKVSRNTLAIIQDHCGNSLERAVNMYFDGTFKTLKRKAPSAVKAQRPSCVDASPQAETQLRHRMPDSRYIGAFGVEGWATRSGTNVIQHGDLVRIERQKIQPPKLPGAKGKLGLAASTGRVVGAAARRVDVIVRFTNQSGTEIGRLAKDAANWVSTLIDQKICTFEGTCVFAPERLRTNDTIFLQLRCFLQPSAFDSRSITLADDRSTRFFEQDETTEEKDLRLRQVALARLLQETNVQPVEANAAANGGREGLLKAAEMEEQKQKTDHKAPANTNAHTAESLGNSSDGEEGQELEQDQLDALYKKAQCFDFDTPEAEPAPTFAMTLRPYQKQSLYWMMAKEKDQRGSREPSLHPLWEEYAWPVKDADEKDLPQVPGQSKFYVNPYSGELALDFPVQEQHCLGGILADEMGLGKTIQMLSLIHTHKSETARQLAPSGGGGISSVKQLPRLVSSSTGVVAAPCTTLVVAPMSLLSQWQSEAEKASKQGSIKIELYYGSEKSSSLQSLCCAANASSAPDLVITSYGIVLSEFGSIAGKNGHRTFHDGLFSLKFFRVILDEGHHIKNRASKTARACYEIGAEHRWVLTGTPIVNRLEDLFSLVRFLGVEPWNNFSYWKTFITVPFESGDFVRALNVVQTVLEPLVMRRTKDMKMANGEALVRLPPKQIDIVNVELSKAEREVYNYIFQRAKRTFSESLEAGTVMKAYTTIFAQILRLRQSCCHPILVRNKELVADEQEAGAAADAAAGLGDDMDLESLVAQFAAETEEAAKESNAFGAHALEEIRSEAGKECPLCFEEPMQHQVVTGCWHSACRKCLVDYMEHESERGVVAKCFNCRARLNRRDVFEVVRHDDEADEADAKPGPISLQRMGVNESSAKVAALIWQLRALRREHRGIKSVVFSQFTSFLSLIEPALERAKMQHLRLDGSMAQRARAAVLQQFSERPGFTVLLISLRAGGVGLNLTSAGRVFMMDPWWSFAVEAQAIDRVHRLGQEDEVRVVRFIVRESVEERMLRVQERKKFM</sequence>
<keyword evidence="10" id="KW-0067">ATP-binding</keyword>
<reference evidence="18 19" key="1">
    <citation type="submission" date="2017-06" db="EMBL/GenBank/DDBJ databases">
        <title>Ant-infecting Ophiocordyceps genomes reveal a high diversity of potential behavioral manipulation genes and a possible major role for enterotoxins.</title>
        <authorList>
            <person name="De Bekker C."/>
            <person name="Evans H.C."/>
            <person name="Brachmann A."/>
            <person name="Hughes D.P."/>
        </authorList>
    </citation>
    <scope>NUCLEOTIDE SEQUENCE [LARGE SCALE GENOMIC DNA]</scope>
    <source>
        <strain evidence="18 19">1348a</strain>
    </source>
</reference>
<dbReference type="SMART" id="SM00487">
    <property type="entry name" value="DEXDc"/>
    <property type="match status" value="1"/>
</dbReference>
<evidence type="ECO:0000256" key="3">
    <source>
        <dbReference type="ARBA" id="ARBA00022723"/>
    </source>
</evidence>
<dbReference type="Proteomes" id="UP000224854">
    <property type="component" value="Unassembled WGS sequence"/>
</dbReference>
<feature type="compositionally biased region" description="Basic and acidic residues" evidence="14">
    <location>
        <begin position="16"/>
        <end position="25"/>
    </location>
</feature>
<dbReference type="PANTHER" id="PTHR45626:SF22">
    <property type="entry name" value="DNA REPAIR PROTEIN RAD5"/>
    <property type="match status" value="1"/>
</dbReference>
<dbReference type="GO" id="GO:0006281">
    <property type="term" value="P:DNA repair"/>
    <property type="evidence" value="ECO:0007669"/>
    <property type="project" value="UniProtKB-KW"/>
</dbReference>
<keyword evidence="19" id="KW-1185">Reference proteome</keyword>
<keyword evidence="11" id="KW-0234">DNA repair</keyword>
<dbReference type="Gene3D" id="3.40.50.10810">
    <property type="entry name" value="Tandem AAA-ATPase domain"/>
    <property type="match status" value="1"/>
</dbReference>
<dbReference type="Pfam" id="PF00176">
    <property type="entry name" value="SNF2-rel_dom"/>
    <property type="match status" value="1"/>
</dbReference>
<dbReference type="PANTHER" id="PTHR45626">
    <property type="entry name" value="TRANSCRIPTION TERMINATION FACTOR 2-RELATED"/>
    <property type="match status" value="1"/>
</dbReference>
<keyword evidence="5" id="KW-0227">DNA damage</keyword>
<dbReference type="AlphaFoldDB" id="A0A2C5Y6J6"/>
<evidence type="ECO:0000313" key="18">
    <source>
        <dbReference type="EMBL" id="PHH73698.1"/>
    </source>
</evidence>
<comment type="similarity">
    <text evidence="2">Belongs to the SNF2/RAD54 helicase family.</text>
</comment>
<dbReference type="GO" id="GO:0003676">
    <property type="term" value="F:nucleic acid binding"/>
    <property type="evidence" value="ECO:0007669"/>
    <property type="project" value="InterPro"/>
</dbReference>
<evidence type="ECO:0000256" key="12">
    <source>
        <dbReference type="ARBA" id="ARBA00023242"/>
    </source>
</evidence>
<keyword evidence="3" id="KW-0479">Metal-binding</keyword>
<evidence type="ECO:0000256" key="9">
    <source>
        <dbReference type="ARBA" id="ARBA00022833"/>
    </source>
</evidence>
<dbReference type="EMBL" id="NJEU01000484">
    <property type="protein sequence ID" value="PHH73698.1"/>
    <property type="molecule type" value="Genomic_DNA"/>
</dbReference>
<keyword evidence="4" id="KW-0547">Nucleotide-binding</keyword>
<dbReference type="InterPro" id="IPR013083">
    <property type="entry name" value="Znf_RING/FYVE/PHD"/>
</dbReference>
<name>A0A2C5Y6J6_9HYPO</name>
<dbReference type="OrthoDB" id="2801544at2759"/>
<gene>
    <name evidence="18" type="ORF">CDD82_5318</name>
</gene>
<evidence type="ECO:0008006" key="20">
    <source>
        <dbReference type="Google" id="ProtNLM"/>
    </source>
</evidence>
<evidence type="ECO:0000256" key="6">
    <source>
        <dbReference type="ARBA" id="ARBA00022771"/>
    </source>
</evidence>
<dbReference type="InterPro" id="IPR014905">
    <property type="entry name" value="HIRAN"/>
</dbReference>
<dbReference type="InterPro" id="IPR014001">
    <property type="entry name" value="Helicase_ATP-bd"/>
</dbReference>
<keyword evidence="9" id="KW-0862">Zinc</keyword>
<dbReference type="SMART" id="SM00910">
    <property type="entry name" value="HIRAN"/>
    <property type="match status" value="1"/>
</dbReference>
<proteinExistence type="inferred from homology"/>
<dbReference type="Gene3D" id="3.40.50.300">
    <property type="entry name" value="P-loop containing nucleotide triphosphate hydrolases"/>
    <property type="match status" value="1"/>
</dbReference>
<keyword evidence="12" id="KW-0539">Nucleus</keyword>
<evidence type="ECO:0000259" key="15">
    <source>
        <dbReference type="PROSITE" id="PS50089"/>
    </source>
</evidence>
<dbReference type="SUPFAM" id="SSF57850">
    <property type="entry name" value="RING/U-box"/>
    <property type="match status" value="1"/>
</dbReference>
<dbReference type="InterPro" id="IPR001650">
    <property type="entry name" value="Helicase_C-like"/>
</dbReference>
<dbReference type="CDD" id="cd18008">
    <property type="entry name" value="DEXDc_SHPRH-like"/>
    <property type="match status" value="1"/>
</dbReference>
<dbReference type="InterPro" id="IPR049730">
    <property type="entry name" value="SNF2/RAD54-like_C"/>
</dbReference>
<dbReference type="SMART" id="SM00490">
    <property type="entry name" value="HELICc"/>
    <property type="match status" value="1"/>
</dbReference>
<dbReference type="Gene3D" id="3.30.40.10">
    <property type="entry name" value="Zinc/RING finger domain, C3HC4 (zinc finger)"/>
    <property type="match status" value="1"/>
</dbReference>
<dbReference type="PROSITE" id="PS51192">
    <property type="entry name" value="HELICASE_ATP_BIND_1"/>
    <property type="match status" value="1"/>
</dbReference>
<comment type="caution">
    <text evidence="18">The sequence shown here is derived from an EMBL/GenBank/DDBJ whole genome shotgun (WGS) entry which is preliminary data.</text>
</comment>
<evidence type="ECO:0000256" key="7">
    <source>
        <dbReference type="ARBA" id="ARBA00022801"/>
    </source>
</evidence>
<feature type="region of interest" description="Disordered" evidence="14">
    <location>
        <begin position="1"/>
        <end position="79"/>
    </location>
</feature>
<keyword evidence="7" id="KW-0378">Hydrolase</keyword>
<dbReference type="InterPro" id="IPR027417">
    <property type="entry name" value="P-loop_NTPase"/>
</dbReference>
<evidence type="ECO:0000256" key="8">
    <source>
        <dbReference type="ARBA" id="ARBA00022806"/>
    </source>
</evidence>
<dbReference type="InterPro" id="IPR050628">
    <property type="entry name" value="SNF2_RAD54_helicase_TF"/>
</dbReference>
<dbReference type="PROSITE" id="PS51194">
    <property type="entry name" value="HELICASE_CTER"/>
    <property type="match status" value="1"/>
</dbReference>
<evidence type="ECO:0000256" key="5">
    <source>
        <dbReference type="ARBA" id="ARBA00022763"/>
    </source>
</evidence>
<evidence type="ECO:0000256" key="11">
    <source>
        <dbReference type="ARBA" id="ARBA00023204"/>
    </source>
</evidence>
<evidence type="ECO:0000256" key="13">
    <source>
        <dbReference type="PROSITE-ProRule" id="PRU00175"/>
    </source>
</evidence>
<feature type="region of interest" description="Disordered" evidence="14">
    <location>
        <begin position="355"/>
        <end position="391"/>
    </location>
</feature>
<evidence type="ECO:0000313" key="19">
    <source>
        <dbReference type="Proteomes" id="UP000224854"/>
    </source>
</evidence>
<dbReference type="Pfam" id="PF08797">
    <property type="entry name" value="HIRAN"/>
    <property type="match status" value="1"/>
</dbReference>
<evidence type="ECO:0000256" key="10">
    <source>
        <dbReference type="ARBA" id="ARBA00022840"/>
    </source>
</evidence>
<dbReference type="InterPro" id="IPR001841">
    <property type="entry name" value="Znf_RING"/>
</dbReference>
<dbReference type="CDD" id="cd18793">
    <property type="entry name" value="SF2_C_SNF"/>
    <property type="match status" value="1"/>
</dbReference>